<dbReference type="AlphaFoldDB" id="L0AXM2"/>
<dbReference type="KEGG" id="beq:BEWA_028430"/>
<sequence length="180" mass="19956">MDRRYNPILKRDALYLKRVDSLTRQFKSALLFVHTASKNTRATNSKIAPEEFVNAKVPVTDRYLGPHGGGPMEAYGKNFDGFKVSPKQAKGPESDFALSNVSARKSKRVDTNRTTSTSTTPLSLRAHGDTARILRKTYECQVGLENDLEAASSLQARGTVPFDRKLGVLKDALRTLNDVK</sequence>
<feature type="region of interest" description="Disordered" evidence="1">
    <location>
        <begin position="83"/>
        <end position="122"/>
    </location>
</feature>
<dbReference type="VEuPathDB" id="PiroplasmaDB:BEWA_028430"/>
<evidence type="ECO:0000256" key="1">
    <source>
        <dbReference type="SAM" id="MobiDB-lite"/>
    </source>
</evidence>
<dbReference type="GeneID" id="15807201"/>
<gene>
    <name evidence="2" type="ORF">BEWA_028430</name>
</gene>
<dbReference type="Proteomes" id="UP000031512">
    <property type="component" value="Chromosome 1"/>
</dbReference>
<evidence type="ECO:0000313" key="3">
    <source>
        <dbReference type="Proteomes" id="UP000031512"/>
    </source>
</evidence>
<reference evidence="2 3" key="1">
    <citation type="journal article" date="2012" name="BMC Genomics">
        <title>Comparative genomic analysis and phylogenetic position of Theileria equi.</title>
        <authorList>
            <person name="Kappmeyer L.S."/>
            <person name="Thiagarajan M."/>
            <person name="Herndon D.R."/>
            <person name="Ramsay J.D."/>
            <person name="Caler E."/>
            <person name="Djikeng A."/>
            <person name="Gillespie J.J."/>
            <person name="Lau A.O."/>
            <person name="Roalson E.H."/>
            <person name="Silva J.C."/>
            <person name="Silva M.G."/>
            <person name="Suarez C.E."/>
            <person name="Ueti M.W."/>
            <person name="Nene V.M."/>
            <person name="Mealey R.H."/>
            <person name="Knowles D.P."/>
            <person name="Brayton K.A."/>
        </authorList>
    </citation>
    <scope>NUCLEOTIDE SEQUENCE [LARGE SCALE GENOMIC DNA]</scope>
    <source>
        <strain evidence="2 3">WA</strain>
    </source>
</reference>
<accession>L0AXM2</accession>
<keyword evidence="3" id="KW-1185">Reference proteome</keyword>
<name>L0AXM2_THEEQ</name>
<protein>
    <submittedName>
        <fullName evidence="2">Uncharacterized protein</fullName>
    </submittedName>
</protein>
<proteinExistence type="predicted"/>
<organism evidence="2 3">
    <name type="scientific">Theileria equi strain WA</name>
    <dbReference type="NCBI Taxonomy" id="1537102"/>
    <lineage>
        <taxon>Eukaryota</taxon>
        <taxon>Sar</taxon>
        <taxon>Alveolata</taxon>
        <taxon>Apicomplexa</taxon>
        <taxon>Aconoidasida</taxon>
        <taxon>Piroplasmida</taxon>
        <taxon>Theileriidae</taxon>
        <taxon>Theileria</taxon>
    </lineage>
</organism>
<evidence type="ECO:0000313" key="2">
    <source>
        <dbReference type="EMBL" id="AFZ79993.1"/>
    </source>
</evidence>
<dbReference type="RefSeq" id="XP_004829659.1">
    <property type="nucleotide sequence ID" value="XM_004829602.1"/>
</dbReference>
<dbReference type="EMBL" id="CP001669">
    <property type="protein sequence ID" value="AFZ79993.1"/>
    <property type="molecule type" value="Genomic_DNA"/>
</dbReference>